<evidence type="ECO:0000259" key="2">
    <source>
        <dbReference type="Pfam" id="PF01557"/>
    </source>
</evidence>
<dbReference type="SUPFAM" id="SSF56529">
    <property type="entry name" value="FAH"/>
    <property type="match status" value="1"/>
</dbReference>
<dbReference type="Proteomes" id="UP001156601">
    <property type="component" value="Unassembled WGS sequence"/>
</dbReference>
<dbReference type="AlphaFoldDB" id="A0AA37SZU1"/>
<evidence type="ECO:0000256" key="1">
    <source>
        <dbReference type="ARBA" id="ARBA00022723"/>
    </source>
</evidence>
<keyword evidence="3" id="KW-0413">Isomerase</keyword>
<evidence type="ECO:0000313" key="4">
    <source>
        <dbReference type="Proteomes" id="UP001156601"/>
    </source>
</evidence>
<reference evidence="3" key="2">
    <citation type="submission" date="2023-01" db="EMBL/GenBank/DDBJ databases">
        <title>Draft genome sequence of Agaribacter marinus strain NBRC 110023.</title>
        <authorList>
            <person name="Sun Q."/>
            <person name="Mori K."/>
        </authorList>
    </citation>
    <scope>NUCLEOTIDE SEQUENCE</scope>
    <source>
        <strain evidence="3">NBRC 110023</strain>
    </source>
</reference>
<dbReference type="InterPro" id="IPR036663">
    <property type="entry name" value="Fumarylacetoacetase_C_sf"/>
</dbReference>
<dbReference type="GO" id="GO:0018773">
    <property type="term" value="F:acetylpyruvate hydrolase activity"/>
    <property type="evidence" value="ECO:0007669"/>
    <property type="project" value="TreeGrafter"/>
</dbReference>
<dbReference type="EMBL" id="BSOT01000005">
    <property type="protein sequence ID" value="GLR69668.1"/>
    <property type="molecule type" value="Genomic_DNA"/>
</dbReference>
<evidence type="ECO:0000313" key="3">
    <source>
        <dbReference type="EMBL" id="GLR69668.1"/>
    </source>
</evidence>
<proteinExistence type="predicted"/>
<gene>
    <name evidence="3" type="ORF">GCM10007852_05760</name>
</gene>
<dbReference type="GO" id="GO:0016853">
    <property type="term" value="F:isomerase activity"/>
    <property type="evidence" value="ECO:0007669"/>
    <property type="project" value="UniProtKB-KW"/>
</dbReference>
<comment type="caution">
    <text evidence="3">The sequence shown here is derived from an EMBL/GenBank/DDBJ whole genome shotgun (WGS) entry which is preliminary data.</text>
</comment>
<dbReference type="PANTHER" id="PTHR11820">
    <property type="entry name" value="ACYLPYRUVASE"/>
    <property type="match status" value="1"/>
</dbReference>
<feature type="domain" description="Fumarylacetoacetase-like C-terminal" evidence="2">
    <location>
        <begin position="20"/>
        <end position="224"/>
    </location>
</feature>
<dbReference type="PANTHER" id="PTHR11820:SF7">
    <property type="entry name" value="ACYLPYRUVASE FAHD1, MITOCHONDRIAL"/>
    <property type="match status" value="1"/>
</dbReference>
<reference evidence="3" key="1">
    <citation type="journal article" date="2014" name="Int. J. Syst. Evol. Microbiol.">
        <title>Complete genome sequence of Corynebacterium casei LMG S-19264T (=DSM 44701T), isolated from a smear-ripened cheese.</title>
        <authorList>
            <consortium name="US DOE Joint Genome Institute (JGI-PGF)"/>
            <person name="Walter F."/>
            <person name="Albersmeier A."/>
            <person name="Kalinowski J."/>
            <person name="Ruckert C."/>
        </authorList>
    </citation>
    <scope>NUCLEOTIDE SEQUENCE</scope>
    <source>
        <strain evidence="3">NBRC 110023</strain>
    </source>
</reference>
<dbReference type="Pfam" id="PF01557">
    <property type="entry name" value="FAA_hydrolase"/>
    <property type="match status" value="1"/>
</dbReference>
<dbReference type="Gene3D" id="3.90.850.10">
    <property type="entry name" value="Fumarylacetoacetase-like, C-terminal domain"/>
    <property type="match status" value="1"/>
</dbReference>
<keyword evidence="1" id="KW-0479">Metal-binding</keyword>
<dbReference type="RefSeq" id="WP_284215988.1">
    <property type="nucleotide sequence ID" value="NZ_BSOT01000005.1"/>
</dbReference>
<sequence>MNQYQHKDIEGNTINLPVGKVLCVGRNYMDHIVEMGGSEGTSPQKGAPVLFMKPPSALCHFSENLNIPTDRGECHNELEVAFLIGKPLRNASHEECRAALYAVALGLDLTLRDLQNTLKDAGLPWERCKSFDDSCPVSAFSFLSDAHAIDYTFQLTINNELRQDGNTDFMLWPTIELLVTATKEFTLLPGDIVMTGTPKGVGPLFSGDKIEANLDGILNVSTKVN</sequence>
<dbReference type="NCBIfam" id="NF007967">
    <property type="entry name" value="PRK10691.1"/>
    <property type="match status" value="1"/>
</dbReference>
<dbReference type="InterPro" id="IPR011234">
    <property type="entry name" value="Fumarylacetoacetase-like_C"/>
</dbReference>
<keyword evidence="4" id="KW-1185">Reference proteome</keyword>
<dbReference type="GO" id="GO:0046872">
    <property type="term" value="F:metal ion binding"/>
    <property type="evidence" value="ECO:0007669"/>
    <property type="project" value="UniProtKB-KW"/>
</dbReference>
<organism evidence="3 4">
    <name type="scientific">Agaribacter marinus</name>
    <dbReference type="NCBI Taxonomy" id="1431249"/>
    <lineage>
        <taxon>Bacteria</taxon>
        <taxon>Pseudomonadati</taxon>
        <taxon>Pseudomonadota</taxon>
        <taxon>Gammaproteobacteria</taxon>
        <taxon>Alteromonadales</taxon>
        <taxon>Alteromonadaceae</taxon>
        <taxon>Agaribacter</taxon>
    </lineage>
</organism>
<accession>A0AA37SZU1</accession>
<protein>
    <submittedName>
        <fullName evidence="3">Isomerase/hydrolase</fullName>
    </submittedName>
</protein>
<name>A0AA37SZU1_9ALTE</name>